<organism evidence="1">
    <name type="scientific">Rhizophora mucronata</name>
    <name type="common">Asiatic mangrove</name>
    <dbReference type="NCBI Taxonomy" id="61149"/>
    <lineage>
        <taxon>Eukaryota</taxon>
        <taxon>Viridiplantae</taxon>
        <taxon>Streptophyta</taxon>
        <taxon>Embryophyta</taxon>
        <taxon>Tracheophyta</taxon>
        <taxon>Spermatophyta</taxon>
        <taxon>Magnoliopsida</taxon>
        <taxon>eudicotyledons</taxon>
        <taxon>Gunneridae</taxon>
        <taxon>Pentapetalae</taxon>
        <taxon>rosids</taxon>
        <taxon>fabids</taxon>
        <taxon>Malpighiales</taxon>
        <taxon>Rhizophoraceae</taxon>
        <taxon>Rhizophora</taxon>
    </lineage>
</organism>
<reference evidence="1" key="1">
    <citation type="submission" date="2018-02" db="EMBL/GenBank/DDBJ databases">
        <title>Rhizophora mucronata_Transcriptome.</title>
        <authorList>
            <person name="Meera S.P."/>
            <person name="Sreeshan A."/>
            <person name="Augustine A."/>
        </authorList>
    </citation>
    <scope>NUCLEOTIDE SEQUENCE</scope>
    <source>
        <tissue evidence="1">Leaf</tissue>
    </source>
</reference>
<protein>
    <submittedName>
        <fullName evidence="1">Uncharacterized protein</fullName>
    </submittedName>
</protein>
<name>A0A2P2INL9_RHIMU</name>
<sequence length="48" mass="5876">MHINCLIIRLTVQFLNQTINMFIYMWQHAHQLKIHNKLTKLWYPLNPG</sequence>
<accession>A0A2P2INL9</accession>
<dbReference type="AlphaFoldDB" id="A0A2P2INL9"/>
<dbReference type="EMBL" id="GGEC01002294">
    <property type="protein sequence ID" value="MBW82777.1"/>
    <property type="molecule type" value="Transcribed_RNA"/>
</dbReference>
<proteinExistence type="predicted"/>
<evidence type="ECO:0000313" key="1">
    <source>
        <dbReference type="EMBL" id="MBW82777.1"/>
    </source>
</evidence>